<dbReference type="Proteomes" id="UP000325313">
    <property type="component" value="Unassembled WGS sequence"/>
</dbReference>
<accession>A0A5B0R962</accession>
<evidence type="ECO:0000256" key="1">
    <source>
        <dbReference type="SAM" id="MobiDB-lite"/>
    </source>
</evidence>
<feature type="compositionally biased region" description="Basic and acidic residues" evidence="1">
    <location>
        <begin position="30"/>
        <end position="40"/>
    </location>
</feature>
<name>A0A5B0R962_PUCGR</name>
<protein>
    <submittedName>
        <fullName evidence="2">Uncharacterized protein</fullName>
    </submittedName>
</protein>
<feature type="region of interest" description="Disordered" evidence="1">
    <location>
        <begin position="1"/>
        <end position="42"/>
    </location>
</feature>
<organism evidence="2 3">
    <name type="scientific">Puccinia graminis f. sp. tritici</name>
    <dbReference type="NCBI Taxonomy" id="56615"/>
    <lineage>
        <taxon>Eukaryota</taxon>
        <taxon>Fungi</taxon>
        <taxon>Dikarya</taxon>
        <taxon>Basidiomycota</taxon>
        <taxon>Pucciniomycotina</taxon>
        <taxon>Pucciniomycetes</taxon>
        <taxon>Pucciniales</taxon>
        <taxon>Pucciniaceae</taxon>
        <taxon>Puccinia</taxon>
    </lineage>
</organism>
<evidence type="ECO:0000313" key="3">
    <source>
        <dbReference type="Proteomes" id="UP000325313"/>
    </source>
</evidence>
<gene>
    <name evidence="2" type="ORF">PGTUg99_033783</name>
</gene>
<evidence type="ECO:0000313" key="2">
    <source>
        <dbReference type="EMBL" id="KAA1121849.1"/>
    </source>
</evidence>
<sequence length="56" mass="5997">MCRTSGSTSPRERRLTSRTEAHLANGGSPREQRLTSRTEAHLTNGVLLADGGFGQA</sequence>
<dbReference type="AlphaFoldDB" id="A0A5B0R962"/>
<dbReference type="EMBL" id="VDEP01000237">
    <property type="protein sequence ID" value="KAA1121849.1"/>
    <property type="molecule type" value="Genomic_DNA"/>
</dbReference>
<proteinExistence type="predicted"/>
<comment type="caution">
    <text evidence="2">The sequence shown here is derived from an EMBL/GenBank/DDBJ whole genome shotgun (WGS) entry which is preliminary data.</text>
</comment>
<reference evidence="2 3" key="1">
    <citation type="submission" date="2019-05" db="EMBL/GenBank/DDBJ databases">
        <title>Emergence of the Ug99 lineage of the wheat stem rust pathogen through somatic hybridization.</title>
        <authorList>
            <person name="Li F."/>
            <person name="Upadhyaya N.M."/>
            <person name="Sperschneider J."/>
            <person name="Matny O."/>
            <person name="Nguyen-Phuc H."/>
            <person name="Mago R."/>
            <person name="Raley C."/>
            <person name="Miller M.E."/>
            <person name="Silverstein K.A.T."/>
            <person name="Henningsen E."/>
            <person name="Hirsch C.D."/>
            <person name="Visser B."/>
            <person name="Pretorius Z.A."/>
            <person name="Steffenson B.J."/>
            <person name="Schwessinger B."/>
            <person name="Dodds P.N."/>
            <person name="Figueroa M."/>
        </authorList>
    </citation>
    <scope>NUCLEOTIDE SEQUENCE [LARGE SCALE GENOMIC DNA]</scope>
    <source>
        <strain evidence="2 3">Ug99</strain>
    </source>
</reference>
<feature type="compositionally biased region" description="Basic and acidic residues" evidence="1">
    <location>
        <begin position="10"/>
        <end position="21"/>
    </location>
</feature>